<reference evidence="6 7" key="1">
    <citation type="journal article" date="2015" name="Genome Announc.">
        <title>Complete genome sequences for 35 biothreat assay-relevant bacillus species.</title>
        <authorList>
            <person name="Johnson S.L."/>
            <person name="Daligault H.E."/>
            <person name="Davenport K.W."/>
            <person name="Jaissle J."/>
            <person name="Frey K.G."/>
            <person name="Ladner J.T."/>
            <person name="Broomall S.M."/>
            <person name="Bishop-Lilly K.A."/>
            <person name="Bruce D.C."/>
            <person name="Gibbons H.S."/>
            <person name="Coyne S.R."/>
            <person name="Lo C.C."/>
            <person name="Meincke L."/>
            <person name="Munk A.C."/>
            <person name="Koroleva G.I."/>
            <person name="Rosenzweig C.N."/>
            <person name="Palacios G.F."/>
            <person name="Redden C.L."/>
            <person name="Minogue T.D."/>
            <person name="Chain P.S."/>
        </authorList>
    </citation>
    <scope>NUCLEOTIDE SEQUENCE [LARGE SCALE GENOMIC DNA]</scope>
    <source>
        <strain evidence="7">ATCC 14581 / DSM 32 / JCM 2506 / NBRC 15308 / NCIMB 9376 / NCTC 10342 / NRRL B-14308 / VKM B-512</strain>
        <plasmid evidence="6 7">pBMV_2</plasmid>
    </source>
</reference>
<dbReference type="Pfam" id="PF00015">
    <property type="entry name" value="MCPsignal"/>
    <property type="match status" value="1"/>
</dbReference>
<protein>
    <submittedName>
        <fullName evidence="6">Methyl-accepting chemotaxis (MCP) signaling domain protein</fullName>
    </submittedName>
</protein>
<dbReference type="Proteomes" id="UP000031829">
    <property type="component" value="Plasmid pBMV_2"/>
</dbReference>
<dbReference type="InterPro" id="IPR004089">
    <property type="entry name" value="MCPsignal_dom"/>
</dbReference>
<evidence type="ECO:0000256" key="3">
    <source>
        <dbReference type="ARBA" id="ARBA00023136"/>
    </source>
</evidence>
<sequence>MREKFSFRKKDDDRRLSIRTKWILFICTTTFVALIGTVIFMQISIGNVLKKDNLSSNKVTAKSASEQINLNLKGYENSLKQLSGVVSNEINTRDSVTGIDKLLQTVKENDSTIISAYYMDGKTGKLHISPYADFKQDVHETRTYKTLTKAPKVTWMDVYKDKISGKIMTSVVSPVIVSGKMIGALGYDIDLTTIGVSRRKIEKYTENNLIILDSQGFVVSTFIKNSDGKNMNPEKSGTVEGVSDLISHRENFNSQYGWVSRIYKNDSVHSLDVELNKKDYTGQVTTIPHLNWKVISLTPKDIFSSKMNDIKQTGIISIVIGLIIGALCAYYLSGMLRKVILNIQEVLKKTSSGDLTTELSISSRDELGDLAKSYNEMLAGMRQLIFKVKNNVVSVETTTNGVNTIASENNVAIAEVSQSIEEIAMGASAQSNQIENGLHTIKELSIEIDLLLEQSNMVEKEMKEASTQVRVGEEQVEGLKTSYKNLDLNFKDITLMVSNLNNKSKTIANVTDRISEIAEQTNLLALNASIEAARAGEHGRGFAVVAQEVRRLAEDSKQATKDINEVINSILKENSTLVNMMTETTQTNFEQSQAVKTVSESMTFITESLTKAVDSIVRETESINSINQQKEVVIQMIQEISAVSQQTTASAQEIASIAEEQSASSNELTRHTDHLSKLIIELDTAVENFQVEIRS</sequence>
<evidence type="ECO:0000256" key="2">
    <source>
        <dbReference type="ARBA" id="ARBA00022475"/>
    </source>
</evidence>
<proteinExistence type="inferred from homology"/>
<dbReference type="GO" id="GO:0005886">
    <property type="term" value="C:plasma membrane"/>
    <property type="evidence" value="ECO:0007669"/>
    <property type="project" value="UniProtKB-SubCell"/>
</dbReference>
<dbReference type="PROSITE" id="PS50885">
    <property type="entry name" value="HAMP"/>
    <property type="match status" value="1"/>
</dbReference>
<keyword evidence="3" id="KW-0472">Membrane</keyword>
<dbReference type="Pfam" id="PF22673">
    <property type="entry name" value="MCP-like_PDC_1"/>
    <property type="match status" value="1"/>
</dbReference>
<gene>
    <name evidence="6" type="ORF">BG04_5905</name>
</gene>
<dbReference type="Gene3D" id="6.10.340.10">
    <property type="match status" value="1"/>
</dbReference>
<organism evidence="6 7">
    <name type="scientific">Priestia megaterium (strain ATCC 14581 / DSM 32 / CCUG 1817 / JCM 2506 / NBRC 15308 / NCIMB 9376 / NCTC 10342 / NRRL B-14308 / VKM B-512 / Ford 19)</name>
    <name type="common">Bacillus megaterium</name>
    <dbReference type="NCBI Taxonomy" id="1348623"/>
    <lineage>
        <taxon>Bacteria</taxon>
        <taxon>Bacillati</taxon>
        <taxon>Bacillota</taxon>
        <taxon>Bacilli</taxon>
        <taxon>Bacillales</taxon>
        <taxon>Bacillaceae</taxon>
        <taxon>Priestia</taxon>
    </lineage>
</organism>
<dbReference type="HOGENOM" id="CLU_000445_107_19_9"/>
<dbReference type="PROSITE" id="PS50111">
    <property type="entry name" value="CHEMOTAXIS_TRANSDUC_2"/>
    <property type="match status" value="1"/>
</dbReference>
<dbReference type="AlphaFoldDB" id="A0A0B6AYH7"/>
<evidence type="ECO:0000256" key="5">
    <source>
        <dbReference type="ARBA" id="ARBA00029447"/>
    </source>
</evidence>
<dbReference type="PANTHER" id="PTHR32089:SF112">
    <property type="entry name" value="LYSOZYME-LIKE PROTEIN-RELATED"/>
    <property type="match status" value="1"/>
</dbReference>
<keyword evidence="4" id="KW-0807">Transducer</keyword>
<keyword evidence="6" id="KW-0614">Plasmid</keyword>
<comment type="subcellular location">
    <subcellularLocation>
        <location evidence="1">Cell membrane</location>
    </subcellularLocation>
</comment>
<geneLocation type="plasmid" evidence="6 7">
    <name>pBMV_2</name>
</geneLocation>
<name>A0A0B6AYH7_PRIM2</name>
<dbReference type="SMART" id="SM00283">
    <property type="entry name" value="MA"/>
    <property type="match status" value="1"/>
</dbReference>
<dbReference type="GO" id="GO:0007165">
    <property type="term" value="P:signal transduction"/>
    <property type="evidence" value="ECO:0007669"/>
    <property type="project" value="UniProtKB-KW"/>
</dbReference>
<dbReference type="EMBL" id="CP009921">
    <property type="protein sequence ID" value="AJI25778.1"/>
    <property type="molecule type" value="Genomic_DNA"/>
</dbReference>
<accession>A0A0B6AYH7</accession>
<dbReference type="InterPro" id="IPR003660">
    <property type="entry name" value="HAMP_dom"/>
</dbReference>
<dbReference type="Gene3D" id="3.30.450.20">
    <property type="entry name" value="PAS domain"/>
    <property type="match status" value="1"/>
</dbReference>
<dbReference type="CDD" id="cd06225">
    <property type="entry name" value="HAMP"/>
    <property type="match status" value="1"/>
</dbReference>
<dbReference type="PANTHER" id="PTHR32089">
    <property type="entry name" value="METHYL-ACCEPTING CHEMOTAXIS PROTEIN MCPB"/>
    <property type="match status" value="1"/>
</dbReference>
<dbReference type="RefSeq" id="WP_051975663.1">
    <property type="nucleotide sequence ID" value="NZ_BCVB01000028.1"/>
</dbReference>
<keyword evidence="2" id="KW-1003">Cell membrane</keyword>
<evidence type="ECO:0000256" key="1">
    <source>
        <dbReference type="ARBA" id="ARBA00004236"/>
    </source>
</evidence>
<evidence type="ECO:0000256" key="4">
    <source>
        <dbReference type="ARBA" id="ARBA00023224"/>
    </source>
</evidence>
<dbReference type="KEGG" id="bmeg:BG04_5905"/>
<dbReference type="Gene3D" id="1.10.287.950">
    <property type="entry name" value="Methyl-accepting chemotaxis protein"/>
    <property type="match status" value="1"/>
</dbReference>
<dbReference type="SUPFAM" id="SSF58104">
    <property type="entry name" value="Methyl-accepting chemotaxis protein (MCP) signaling domain"/>
    <property type="match status" value="1"/>
</dbReference>
<evidence type="ECO:0000313" key="6">
    <source>
        <dbReference type="EMBL" id="AJI25778.1"/>
    </source>
</evidence>
<dbReference type="SMART" id="SM00304">
    <property type="entry name" value="HAMP"/>
    <property type="match status" value="1"/>
</dbReference>
<evidence type="ECO:0000313" key="7">
    <source>
        <dbReference type="Proteomes" id="UP000031829"/>
    </source>
</evidence>
<dbReference type="Pfam" id="PF00672">
    <property type="entry name" value="HAMP"/>
    <property type="match status" value="1"/>
</dbReference>
<comment type="similarity">
    <text evidence="5">Belongs to the methyl-accepting chemotaxis (MCP) protein family.</text>
</comment>